<keyword evidence="4" id="KW-1185">Reference proteome</keyword>
<dbReference type="RefSeq" id="WP_043665927.1">
    <property type="nucleotide sequence ID" value="NZ_BDCI01000021.1"/>
</dbReference>
<name>A0ABR4ZJS4_9NOCA</name>
<evidence type="ECO:0000256" key="1">
    <source>
        <dbReference type="SAM" id="MobiDB-lite"/>
    </source>
</evidence>
<keyword evidence="2" id="KW-0812">Transmembrane</keyword>
<accession>A0ABR4ZJS4</accession>
<evidence type="ECO:0000256" key="2">
    <source>
        <dbReference type="SAM" id="Phobius"/>
    </source>
</evidence>
<comment type="caution">
    <text evidence="3">The sequence shown here is derived from an EMBL/GenBank/DDBJ whole genome shotgun (WGS) entry which is preliminary data.</text>
</comment>
<sequence length="71" mass="7566">MNPLIIVGGTVLVFGLLVLVVTVLRRPTAPYGQLTVAALQARLAEENSPSAQEAEERLVELPVPEALQESS</sequence>
<keyword evidence="2" id="KW-0472">Membrane</keyword>
<proteinExistence type="predicted"/>
<organism evidence="3 4">
    <name type="scientific">Nocardia vulneris</name>
    <dbReference type="NCBI Taxonomy" id="1141657"/>
    <lineage>
        <taxon>Bacteria</taxon>
        <taxon>Bacillati</taxon>
        <taxon>Actinomycetota</taxon>
        <taxon>Actinomycetes</taxon>
        <taxon>Mycobacteriales</taxon>
        <taxon>Nocardiaceae</taxon>
        <taxon>Nocardia</taxon>
    </lineage>
</organism>
<evidence type="ECO:0000313" key="4">
    <source>
        <dbReference type="Proteomes" id="UP000031364"/>
    </source>
</evidence>
<reference evidence="3 4" key="1">
    <citation type="journal article" date="2014" name="Int. J. Syst. Evol. Microbiol.">
        <title>Nocardia vulneris sp. nov., isolated from wounds of human patients in North America.</title>
        <authorList>
            <person name="Lasker B.A."/>
            <person name="Bell M."/>
            <person name="Klenk H.P."/>
            <person name="Sproer C."/>
            <person name="Schumann C."/>
            <person name="Schumann P."/>
            <person name="Brown J.M."/>
        </authorList>
    </citation>
    <scope>NUCLEOTIDE SEQUENCE [LARGE SCALE GENOMIC DNA]</scope>
    <source>
        <strain evidence="3 4">W9851</strain>
    </source>
</reference>
<dbReference type="Proteomes" id="UP000031364">
    <property type="component" value="Unassembled WGS sequence"/>
</dbReference>
<gene>
    <name evidence="3" type="ORF">FG87_06375</name>
</gene>
<dbReference type="EMBL" id="JNFP01000006">
    <property type="protein sequence ID" value="KIA65662.1"/>
    <property type="molecule type" value="Genomic_DNA"/>
</dbReference>
<keyword evidence="2" id="KW-1133">Transmembrane helix</keyword>
<feature type="transmembrane region" description="Helical" evidence="2">
    <location>
        <begin position="6"/>
        <end position="24"/>
    </location>
</feature>
<protein>
    <submittedName>
        <fullName evidence="3">Uncharacterized protein</fullName>
    </submittedName>
</protein>
<feature type="region of interest" description="Disordered" evidence="1">
    <location>
        <begin position="45"/>
        <end position="71"/>
    </location>
</feature>
<evidence type="ECO:0000313" key="3">
    <source>
        <dbReference type="EMBL" id="KIA65662.1"/>
    </source>
</evidence>